<proteinExistence type="predicted"/>
<dbReference type="Pfam" id="PF07635">
    <property type="entry name" value="PSCyt1"/>
    <property type="match status" value="1"/>
</dbReference>
<dbReference type="AlphaFoldDB" id="A0A5C5WF04"/>
<dbReference type="PANTHER" id="PTHR35889:SF3">
    <property type="entry name" value="F-BOX DOMAIN-CONTAINING PROTEIN"/>
    <property type="match status" value="1"/>
</dbReference>
<dbReference type="EMBL" id="SJPI01000003">
    <property type="protein sequence ID" value="TWT49334.1"/>
    <property type="molecule type" value="Genomic_DNA"/>
</dbReference>
<accession>A0A5C5WF04</accession>
<feature type="signal peptide" evidence="1">
    <location>
        <begin position="1"/>
        <end position="21"/>
    </location>
</feature>
<protein>
    <submittedName>
        <fullName evidence="5">Planctomycete cytochrome C</fullName>
    </submittedName>
</protein>
<organism evidence="5 6">
    <name type="scientific">Rubripirellula amarantea</name>
    <dbReference type="NCBI Taxonomy" id="2527999"/>
    <lineage>
        <taxon>Bacteria</taxon>
        <taxon>Pseudomonadati</taxon>
        <taxon>Planctomycetota</taxon>
        <taxon>Planctomycetia</taxon>
        <taxon>Pirellulales</taxon>
        <taxon>Pirellulaceae</taxon>
        <taxon>Rubripirellula</taxon>
    </lineage>
</organism>
<dbReference type="PANTHER" id="PTHR35889">
    <property type="entry name" value="CYCLOINULO-OLIGOSACCHARIDE FRUCTANOTRANSFERASE-RELATED"/>
    <property type="match status" value="1"/>
</dbReference>
<sequence precursor="true">MKLHTGTHWFAVGLSTLFVLASQLQSQLSAEDAAPPTSAHSGDGEMLRLPKTVTFNEHIRPIMSGTCFACHGPDEESNESGLRLDSFELATEESIVPGDAKSSLVYQRLESSDSPMPPVEFRHQLSNYEKALFAKWIDDGAKYEEHWSLTPLDRPAFPSSGLKTSSEQTNPIDHFIIAKCTEAGLSLSDTADKATLLRRLSLDLIGLPPTLEELEDFLLDESDEAYERQVDRLLASPHYGERMAAPWLDIVRFSDTVGYHGDQNARIFPYRDYVIDSLNENKPFDQFTLEQLAGDLLDNPTESQLVATGLIRLNMVTREGGAQPGEYLAKYKADRVRMLGTAWLGSTTGCCECHNHKFDPFSIKDFYSLGAFFDDVQQWGVYSEYEYTPNKDLRGFSNDYPFPPEIRIRSKSLDPEIALLEREADSAISRTIVPSTSFDETIKPWALDLADYLAQYPTGWMPVTPSSIDVQHDTNVHTTDSAVTVSVDPKKTDVITWRYKASEPISIRAIELKVLPDEINGMHVGRANEGRFSVQVSAGLRSSTSEDETPIAIAFAQADRQNPSQYVSGEPPLFLEDVWRSGPARWQLPADETKLPHTAVYHLDQLVSLKPGDELLLRLASDDIGKFEVSFSPLTRYVAGQPCVTDTLSKALRQLQSDATIHASGRDAIIGAYYRQSTATNKQDSRVLAIRDQILKCRSGLACSLVSQPVEPAKIPVARVLPRGNWQDETGEIVTPAFPEFMVAGTRFEKEPGRRLTRKDLAQWLTSDENPLVARHYVNRTWEHFFGVGLSAKLDDLGNQGEWPSHPQLLDWLATEFRESWDMKHIARLIVTSDTYRQVAAKPTNSDSPNLAMIDPHNRLLSQQSARRLEAEIVRDNALSISGLLNREFVGGRSVMPYQPEGYYGNLQFPNREYEPDETFRRYRRGVYMHWQRTFLHPMLVNFDAPSRDECVADRIESNSPQQALTLLNDPTFVEASRAFADRLIREISNGDIDAQTQRAFQIALSRLATDEELQGLRQLYSTQLKHFTESPDDAKQYLSVGVYQSNVGNVDQAHHAALSQVCRVILNLHETITRF</sequence>
<name>A0A5C5WF04_9BACT</name>
<evidence type="ECO:0000313" key="6">
    <source>
        <dbReference type="Proteomes" id="UP000316598"/>
    </source>
</evidence>
<keyword evidence="6" id="KW-1185">Reference proteome</keyword>
<dbReference type="InterPro" id="IPR022655">
    <property type="entry name" value="DUF1553"/>
</dbReference>
<feature type="domain" description="DUF1549" evidence="2">
    <location>
        <begin position="171"/>
        <end position="377"/>
    </location>
</feature>
<dbReference type="Pfam" id="PF07587">
    <property type="entry name" value="PSD1"/>
    <property type="match status" value="1"/>
</dbReference>
<dbReference type="OrthoDB" id="127107at2"/>
<dbReference type="RefSeq" id="WP_146516864.1">
    <property type="nucleotide sequence ID" value="NZ_SJPI01000003.1"/>
</dbReference>
<evidence type="ECO:0000259" key="3">
    <source>
        <dbReference type="Pfam" id="PF07587"/>
    </source>
</evidence>
<comment type="caution">
    <text evidence="5">The sequence shown here is derived from an EMBL/GenBank/DDBJ whole genome shotgun (WGS) entry which is preliminary data.</text>
</comment>
<evidence type="ECO:0000313" key="5">
    <source>
        <dbReference type="EMBL" id="TWT49334.1"/>
    </source>
</evidence>
<dbReference type="Proteomes" id="UP000316598">
    <property type="component" value="Unassembled WGS sequence"/>
</dbReference>
<feature type="domain" description="DUF1553" evidence="3">
    <location>
        <begin position="757"/>
        <end position="1020"/>
    </location>
</feature>
<evidence type="ECO:0000259" key="4">
    <source>
        <dbReference type="Pfam" id="PF07635"/>
    </source>
</evidence>
<feature type="domain" description="Cytochrome C Planctomycete-type" evidence="4">
    <location>
        <begin position="67"/>
        <end position="119"/>
    </location>
</feature>
<evidence type="ECO:0000259" key="2">
    <source>
        <dbReference type="Pfam" id="PF07583"/>
    </source>
</evidence>
<evidence type="ECO:0000256" key="1">
    <source>
        <dbReference type="SAM" id="SignalP"/>
    </source>
</evidence>
<keyword evidence="1" id="KW-0732">Signal</keyword>
<dbReference type="InterPro" id="IPR011429">
    <property type="entry name" value="Cyt_c_Planctomycete-type"/>
</dbReference>
<gene>
    <name evidence="5" type="ORF">Pla22_45290</name>
</gene>
<feature type="chain" id="PRO_5023098283" evidence="1">
    <location>
        <begin position="22"/>
        <end position="1076"/>
    </location>
</feature>
<dbReference type="Pfam" id="PF07583">
    <property type="entry name" value="PSCyt2"/>
    <property type="match status" value="1"/>
</dbReference>
<dbReference type="InterPro" id="IPR011444">
    <property type="entry name" value="DUF1549"/>
</dbReference>
<reference evidence="5 6" key="1">
    <citation type="submission" date="2019-02" db="EMBL/GenBank/DDBJ databases">
        <title>Deep-cultivation of Planctomycetes and their phenomic and genomic characterization uncovers novel biology.</title>
        <authorList>
            <person name="Wiegand S."/>
            <person name="Jogler M."/>
            <person name="Boedeker C."/>
            <person name="Pinto D."/>
            <person name="Vollmers J."/>
            <person name="Rivas-Marin E."/>
            <person name="Kohn T."/>
            <person name="Peeters S.H."/>
            <person name="Heuer A."/>
            <person name="Rast P."/>
            <person name="Oberbeckmann S."/>
            <person name="Bunk B."/>
            <person name="Jeske O."/>
            <person name="Meyerdierks A."/>
            <person name="Storesund J.E."/>
            <person name="Kallscheuer N."/>
            <person name="Luecker S."/>
            <person name="Lage O.M."/>
            <person name="Pohl T."/>
            <person name="Merkel B.J."/>
            <person name="Hornburger P."/>
            <person name="Mueller R.-W."/>
            <person name="Bruemmer F."/>
            <person name="Labrenz M."/>
            <person name="Spormann A.M."/>
            <person name="Op Den Camp H."/>
            <person name="Overmann J."/>
            <person name="Amann R."/>
            <person name="Jetten M.S.M."/>
            <person name="Mascher T."/>
            <person name="Medema M.H."/>
            <person name="Devos D.P."/>
            <person name="Kaster A.-K."/>
            <person name="Ovreas L."/>
            <person name="Rohde M."/>
            <person name="Galperin M.Y."/>
            <person name="Jogler C."/>
        </authorList>
    </citation>
    <scope>NUCLEOTIDE SEQUENCE [LARGE SCALE GENOMIC DNA]</scope>
    <source>
        <strain evidence="5 6">Pla22</strain>
    </source>
</reference>